<evidence type="ECO:0000256" key="4">
    <source>
        <dbReference type="ARBA" id="ARBA00023136"/>
    </source>
</evidence>
<reference evidence="9 10" key="1">
    <citation type="journal article" date="2016" name="Nat. Commun.">
        <title>Thousands of microbial genomes shed light on interconnected biogeochemical processes in an aquifer system.</title>
        <authorList>
            <person name="Anantharaman K."/>
            <person name="Brown C.T."/>
            <person name="Hug L.A."/>
            <person name="Sharon I."/>
            <person name="Castelle C.J."/>
            <person name="Probst A.J."/>
            <person name="Thomas B.C."/>
            <person name="Singh A."/>
            <person name="Wilkins M.J."/>
            <person name="Karaoz U."/>
            <person name="Brodie E.L."/>
            <person name="Williams K.H."/>
            <person name="Hubbard S.S."/>
            <person name="Banfield J.F."/>
        </authorList>
    </citation>
    <scope>NUCLEOTIDE SEQUENCE [LARGE SCALE GENOMIC DNA]</scope>
</reference>
<evidence type="ECO:0000313" key="10">
    <source>
        <dbReference type="Proteomes" id="UP000178603"/>
    </source>
</evidence>
<evidence type="ECO:0000256" key="5">
    <source>
        <dbReference type="NCBIfam" id="TIGR02228"/>
    </source>
</evidence>
<dbReference type="InterPro" id="IPR001733">
    <property type="entry name" value="Peptidase_S26B"/>
</dbReference>
<dbReference type="InterPro" id="IPR036286">
    <property type="entry name" value="LexA/Signal_pep-like_sf"/>
</dbReference>
<evidence type="ECO:0000256" key="7">
    <source>
        <dbReference type="SAM" id="Phobius"/>
    </source>
</evidence>
<name>A0A1F8AVT2_9BACT</name>
<dbReference type="Proteomes" id="UP000178603">
    <property type="component" value="Unassembled WGS sequence"/>
</dbReference>
<dbReference type="InterPro" id="IPR019533">
    <property type="entry name" value="Peptidase_S26"/>
</dbReference>
<dbReference type="GO" id="GO:0009003">
    <property type="term" value="F:signal peptidase activity"/>
    <property type="evidence" value="ECO:0007669"/>
    <property type="project" value="UniProtKB-EC"/>
</dbReference>
<comment type="subcellular location">
    <subcellularLocation>
        <location evidence="1">Membrane</location>
    </subcellularLocation>
</comment>
<dbReference type="PANTHER" id="PTHR10806">
    <property type="entry name" value="SIGNAL PEPTIDASE COMPLEX CATALYTIC SUBUNIT SEC11"/>
    <property type="match status" value="1"/>
</dbReference>
<dbReference type="AlphaFoldDB" id="A0A1F8AVT2"/>
<dbReference type="EMBL" id="MGGW01000004">
    <property type="protein sequence ID" value="OGM55358.1"/>
    <property type="molecule type" value="Genomic_DNA"/>
</dbReference>
<dbReference type="NCBIfam" id="TIGR02228">
    <property type="entry name" value="sigpep_I_arch"/>
    <property type="match status" value="1"/>
</dbReference>
<feature type="transmembrane region" description="Helical" evidence="7">
    <location>
        <begin position="136"/>
        <end position="154"/>
    </location>
</feature>
<dbReference type="Pfam" id="PF00932">
    <property type="entry name" value="LTD"/>
    <property type="match status" value="1"/>
</dbReference>
<proteinExistence type="predicted"/>
<dbReference type="SUPFAM" id="SSF51306">
    <property type="entry name" value="LexA/Signal peptidase"/>
    <property type="match status" value="1"/>
</dbReference>
<feature type="transmembrane region" description="Helical" evidence="7">
    <location>
        <begin position="194"/>
        <end position="215"/>
    </location>
</feature>
<feature type="domain" description="LTD" evidence="8">
    <location>
        <begin position="235"/>
        <end position="339"/>
    </location>
</feature>
<evidence type="ECO:0000259" key="8">
    <source>
        <dbReference type="PROSITE" id="PS51841"/>
    </source>
</evidence>
<dbReference type="GO" id="GO:0004252">
    <property type="term" value="F:serine-type endopeptidase activity"/>
    <property type="evidence" value="ECO:0007669"/>
    <property type="project" value="UniProtKB-UniRule"/>
</dbReference>
<feature type="compositionally biased region" description="Low complexity" evidence="6">
    <location>
        <begin position="237"/>
        <end position="248"/>
    </location>
</feature>
<dbReference type="CDD" id="cd06530">
    <property type="entry name" value="S26_SPase_I"/>
    <property type="match status" value="1"/>
</dbReference>
<evidence type="ECO:0000256" key="3">
    <source>
        <dbReference type="ARBA" id="ARBA00022989"/>
    </source>
</evidence>
<dbReference type="EC" id="3.4.21.89" evidence="5"/>
<dbReference type="InterPro" id="IPR036415">
    <property type="entry name" value="Lamin_tail_dom_sf"/>
</dbReference>
<evidence type="ECO:0000313" key="9">
    <source>
        <dbReference type="EMBL" id="OGM55358.1"/>
    </source>
</evidence>
<keyword evidence="3 7" id="KW-1133">Transmembrane helix</keyword>
<evidence type="ECO:0000256" key="1">
    <source>
        <dbReference type="ARBA" id="ARBA00004370"/>
    </source>
</evidence>
<keyword evidence="2 7" id="KW-0812">Transmembrane</keyword>
<dbReference type="PROSITE" id="PS51841">
    <property type="entry name" value="LTD"/>
    <property type="match status" value="1"/>
</dbReference>
<sequence>MDIKISKVIYNTIIFLILAASGFLLFVYFGKFDFASAYIVTSGSMAPAIDTGSIVFSVKSDTYKPGDIITFTNGDNKTHITHRIIYKDYQNNNFITSGDANEDLDRWTVTSENVKGKVLFTIPYAGYLANFAKEPYGFILFIIVPATIIIYEELKQLISESIKSVKSLLRKKRRILTNKINLLPQKNNFALPKIAIAIPLVGSFIVFASLSGSFFSDIENSIENVLSAATNFATAGPTPTPAPTAQNPIINELLPNPDPPSDPEWIELYNPNNAGFDLTGWNLVDAANSSRPLPSQIIPPLSYFVYETPEGWLNNSSPGDTITLIDPLSNPVDQYTYTTDVADNRSFARIPDTSGGFVLCQIPTKGLTNICP</sequence>
<protein>
    <recommendedName>
        <fullName evidence="5">Signal peptidase I</fullName>
        <ecNumber evidence="5">3.4.21.89</ecNumber>
    </recommendedName>
</protein>
<dbReference type="Gene3D" id="2.10.109.10">
    <property type="entry name" value="Umud Fragment, subunit A"/>
    <property type="match status" value="1"/>
</dbReference>
<dbReference type="GO" id="GO:0006465">
    <property type="term" value="P:signal peptide processing"/>
    <property type="evidence" value="ECO:0007669"/>
    <property type="project" value="UniProtKB-UniRule"/>
</dbReference>
<dbReference type="GO" id="GO:0016020">
    <property type="term" value="C:membrane"/>
    <property type="evidence" value="ECO:0007669"/>
    <property type="project" value="UniProtKB-SubCell"/>
</dbReference>
<dbReference type="InterPro" id="IPR001322">
    <property type="entry name" value="Lamin_tail_dom"/>
</dbReference>
<feature type="region of interest" description="Disordered" evidence="6">
    <location>
        <begin position="237"/>
        <end position="256"/>
    </location>
</feature>
<comment type="caution">
    <text evidence="9">The sequence shown here is derived from an EMBL/GenBank/DDBJ whole genome shotgun (WGS) entry which is preliminary data.</text>
</comment>
<organism evidence="9 10">
    <name type="scientific">Candidatus Woesebacteria bacterium RIFCSPHIGHO2_12_FULL_41_24</name>
    <dbReference type="NCBI Taxonomy" id="1802510"/>
    <lineage>
        <taxon>Bacteria</taxon>
        <taxon>Candidatus Woeseibacteriota</taxon>
    </lineage>
</organism>
<keyword evidence="4 7" id="KW-0472">Membrane</keyword>
<feature type="transmembrane region" description="Helical" evidence="7">
    <location>
        <begin position="12"/>
        <end position="30"/>
    </location>
</feature>
<gene>
    <name evidence="9" type="ORF">A3E44_03690</name>
</gene>
<evidence type="ECO:0000256" key="2">
    <source>
        <dbReference type="ARBA" id="ARBA00022692"/>
    </source>
</evidence>
<dbReference type="SUPFAM" id="SSF74853">
    <property type="entry name" value="Lamin A/C globular tail domain"/>
    <property type="match status" value="1"/>
</dbReference>
<evidence type="ECO:0000256" key="6">
    <source>
        <dbReference type="SAM" id="MobiDB-lite"/>
    </source>
</evidence>
<dbReference type="PANTHER" id="PTHR10806:SF6">
    <property type="entry name" value="SIGNAL PEPTIDASE COMPLEX CATALYTIC SUBUNIT SEC11"/>
    <property type="match status" value="1"/>
</dbReference>
<accession>A0A1F8AVT2</accession>